<name>A0A9P4M465_9PEZI</name>
<dbReference type="PANTHER" id="PTHR46720">
    <property type="entry name" value="HYDROXYLASE, PUTATIVE (AFU_ORTHOLOGUE AFUA_3G01460)-RELATED"/>
    <property type="match status" value="1"/>
</dbReference>
<keyword evidence="4" id="KW-0812">Transmembrane</keyword>
<dbReference type="InterPro" id="IPR051104">
    <property type="entry name" value="FAD_monoxygenase"/>
</dbReference>
<dbReference type="Pfam" id="PF01494">
    <property type="entry name" value="FAD_binding_3"/>
    <property type="match status" value="1"/>
</dbReference>
<proteinExistence type="predicted"/>
<gene>
    <name evidence="6" type="ORF">NA57DRAFT_47268</name>
</gene>
<dbReference type="Gene3D" id="3.50.50.60">
    <property type="entry name" value="FAD/NAD(P)-binding domain"/>
    <property type="match status" value="1"/>
</dbReference>
<keyword evidence="1" id="KW-0285">Flavoprotein</keyword>
<dbReference type="SUPFAM" id="SSF51905">
    <property type="entry name" value="FAD/NAD(P)-binding domain"/>
    <property type="match status" value="1"/>
</dbReference>
<organism evidence="6 7">
    <name type="scientific">Rhizodiscina lignyota</name>
    <dbReference type="NCBI Taxonomy" id="1504668"/>
    <lineage>
        <taxon>Eukaryota</taxon>
        <taxon>Fungi</taxon>
        <taxon>Dikarya</taxon>
        <taxon>Ascomycota</taxon>
        <taxon>Pezizomycotina</taxon>
        <taxon>Dothideomycetes</taxon>
        <taxon>Pleosporomycetidae</taxon>
        <taxon>Aulographales</taxon>
        <taxon>Rhizodiscinaceae</taxon>
        <taxon>Rhizodiscina</taxon>
    </lineage>
</organism>
<feature type="transmembrane region" description="Helical" evidence="4">
    <location>
        <begin position="17"/>
        <end position="36"/>
    </location>
</feature>
<dbReference type="Proteomes" id="UP000799772">
    <property type="component" value="Unassembled WGS sequence"/>
</dbReference>
<dbReference type="InterPro" id="IPR036188">
    <property type="entry name" value="FAD/NAD-bd_sf"/>
</dbReference>
<sequence length="441" mass="48529">MSSESTSSINDSSSRPLNVAIIGGGIGGLSLLIGLLHNANLNVIKPHIYEAAAKFSEIGAGVGFGPNAIESMRVVSPEFQQRFFAMATDADPEVVNGVEVPVWNEMRMGMDGKSEKCPLKAGDVITKVCFSAWKKNVHRAHFLDEMVSMLPGGTGEGFVTFGKRCTDIQDGEGGKGVVIKFADGMEAEADAVIGCDGVKSRVRPILLRKIGDEEGINPRFSGKYAYRGLIPIDEAVATIGDVAKRSHMWYGYDGHFVCFPFDGKWESQDWVLPATVEEALEDFVDWPDNIRKMVQSLQKPDKWMLFEHPPAKSYCDEAGKICLLGDCAHASTPHHGAGAGMAIEDSAVLSRLLGALEQPDPRALAAAFRSYDTARRVRTQKLVTTSRDAALLYEFQTPGILDDIEKVRKNVQERLRWIWDLDVEQHCMEAVNRLKEEVKLL</sequence>
<dbReference type="InterPro" id="IPR002938">
    <property type="entry name" value="FAD-bd"/>
</dbReference>
<dbReference type="SUPFAM" id="SSF54373">
    <property type="entry name" value="FAD-linked reductases, C-terminal domain"/>
    <property type="match status" value="1"/>
</dbReference>
<evidence type="ECO:0000256" key="3">
    <source>
        <dbReference type="ARBA" id="ARBA00023002"/>
    </source>
</evidence>
<evidence type="ECO:0000256" key="1">
    <source>
        <dbReference type="ARBA" id="ARBA00022630"/>
    </source>
</evidence>
<evidence type="ECO:0000256" key="2">
    <source>
        <dbReference type="ARBA" id="ARBA00022827"/>
    </source>
</evidence>
<evidence type="ECO:0000256" key="4">
    <source>
        <dbReference type="SAM" id="Phobius"/>
    </source>
</evidence>
<keyword evidence="4" id="KW-1133">Transmembrane helix</keyword>
<keyword evidence="7" id="KW-1185">Reference proteome</keyword>
<dbReference type="PRINTS" id="PR00420">
    <property type="entry name" value="RNGMNOXGNASE"/>
</dbReference>
<dbReference type="OrthoDB" id="417877at2759"/>
<dbReference type="AlphaFoldDB" id="A0A9P4M465"/>
<evidence type="ECO:0000313" key="7">
    <source>
        <dbReference type="Proteomes" id="UP000799772"/>
    </source>
</evidence>
<dbReference type="GO" id="GO:0071949">
    <property type="term" value="F:FAD binding"/>
    <property type="evidence" value="ECO:0007669"/>
    <property type="project" value="InterPro"/>
</dbReference>
<keyword evidence="3" id="KW-0560">Oxidoreductase</keyword>
<accession>A0A9P4M465</accession>
<dbReference type="GO" id="GO:0044550">
    <property type="term" value="P:secondary metabolite biosynthetic process"/>
    <property type="evidence" value="ECO:0007669"/>
    <property type="project" value="TreeGrafter"/>
</dbReference>
<keyword evidence="2" id="KW-0274">FAD</keyword>
<evidence type="ECO:0000313" key="6">
    <source>
        <dbReference type="EMBL" id="KAF2093972.1"/>
    </source>
</evidence>
<comment type="caution">
    <text evidence="6">The sequence shown here is derived from an EMBL/GenBank/DDBJ whole genome shotgun (WGS) entry which is preliminary data.</text>
</comment>
<protein>
    <submittedName>
        <fullName evidence="6">FAD/NAD(P)-binding domain-containing protein</fullName>
    </submittedName>
</protein>
<dbReference type="PANTHER" id="PTHR46720:SF3">
    <property type="entry name" value="FAD-BINDING DOMAIN-CONTAINING PROTEIN-RELATED"/>
    <property type="match status" value="1"/>
</dbReference>
<dbReference type="GO" id="GO:0016491">
    <property type="term" value="F:oxidoreductase activity"/>
    <property type="evidence" value="ECO:0007669"/>
    <property type="project" value="UniProtKB-KW"/>
</dbReference>
<keyword evidence="4" id="KW-0472">Membrane</keyword>
<evidence type="ECO:0000259" key="5">
    <source>
        <dbReference type="Pfam" id="PF01494"/>
    </source>
</evidence>
<reference evidence="6" key="1">
    <citation type="journal article" date="2020" name="Stud. Mycol.">
        <title>101 Dothideomycetes genomes: a test case for predicting lifestyles and emergence of pathogens.</title>
        <authorList>
            <person name="Haridas S."/>
            <person name="Albert R."/>
            <person name="Binder M."/>
            <person name="Bloem J."/>
            <person name="Labutti K."/>
            <person name="Salamov A."/>
            <person name="Andreopoulos B."/>
            <person name="Baker S."/>
            <person name="Barry K."/>
            <person name="Bills G."/>
            <person name="Bluhm B."/>
            <person name="Cannon C."/>
            <person name="Castanera R."/>
            <person name="Culley D."/>
            <person name="Daum C."/>
            <person name="Ezra D."/>
            <person name="Gonzalez J."/>
            <person name="Henrissat B."/>
            <person name="Kuo A."/>
            <person name="Liang C."/>
            <person name="Lipzen A."/>
            <person name="Lutzoni F."/>
            <person name="Magnuson J."/>
            <person name="Mondo S."/>
            <person name="Nolan M."/>
            <person name="Ohm R."/>
            <person name="Pangilinan J."/>
            <person name="Park H.-J."/>
            <person name="Ramirez L."/>
            <person name="Alfaro M."/>
            <person name="Sun H."/>
            <person name="Tritt A."/>
            <person name="Yoshinaga Y."/>
            <person name="Zwiers L.-H."/>
            <person name="Turgeon B."/>
            <person name="Goodwin S."/>
            <person name="Spatafora J."/>
            <person name="Crous P."/>
            <person name="Grigoriev I."/>
        </authorList>
    </citation>
    <scope>NUCLEOTIDE SEQUENCE</scope>
    <source>
        <strain evidence="6">CBS 133067</strain>
    </source>
</reference>
<dbReference type="EMBL" id="ML978136">
    <property type="protein sequence ID" value="KAF2093972.1"/>
    <property type="molecule type" value="Genomic_DNA"/>
</dbReference>
<feature type="domain" description="FAD-binding" evidence="5">
    <location>
        <begin position="318"/>
        <end position="385"/>
    </location>
</feature>